<feature type="region of interest" description="Disordered" evidence="11">
    <location>
        <begin position="1"/>
        <end position="40"/>
    </location>
</feature>
<comment type="subcellular location">
    <subcellularLocation>
        <location evidence="1">Cytoplasm</location>
        <location evidence="1">Cytoskeleton</location>
    </subcellularLocation>
</comment>
<dbReference type="InterPro" id="IPR041466">
    <property type="entry name" value="Dynein_AAA5_ext"/>
</dbReference>
<evidence type="ECO:0000256" key="3">
    <source>
        <dbReference type="ARBA" id="ARBA00022701"/>
    </source>
</evidence>
<dbReference type="Gene3D" id="1.10.472.130">
    <property type="match status" value="1"/>
</dbReference>
<dbReference type="InterPro" id="IPR042222">
    <property type="entry name" value="Dynein_2_N"/>
</dbReference>
<evidence type="ECO:0000256" key="4">
    <source>
        <dbReference type="ARBA" id="ARBA00022741"/>
    </source>
</evidence>
<dbReference type="Pfam" id="PF12777">
    <property type="entry name" value="MT"/>
    <property type="match status" value="1"/>
</dbReference>
<keyword evidence="3" id="KW-0493">Microtubule</keyword>
<evidence type="ECO:0000313" key="13">
    <source>
        <dbReference type="EMBL" id="KAK8890082.1"/>
    </source>
</evidence>
<dbReference type="PANTHER" id="PTHR22878:SF68">
    <property type="entry name" value="DYNEIN HEAVY CHAIN 6, AXONEMAL-LIKE"/>
    <property type="match status" value="1"/>
</dbReference>
<dbReference type="Pfam" id="PF17852">
    <property type="entry name" value="Dynein_AAA_lid"/>
    <property type="match status" value="1"/>
</dbReference>
<dbReference type="Gene3D" id="1.20.920.20">
    <property type="match status" value="1"/>
</dbReference>
<feature type="domain" description="AAA+ ATPase" evidence="12">
    <location>
        <begin position="1595"/>
        <end position="1732"/>
    </location>
</feature>
<feature type="region of interest" description="Disordered" evidence="11">
    <location>
        <begin position="87"/>
        <end position="156"/>
    </location>
</feature>
<keyword evidence="8" id="KW-0505">Motor protein</keyword>
<dbReference type="InterPro" id="IPR041228">
    <property type="entry name" value="Dynein_C"/>
</dbReference>
<evidence type="ECO:0000256" key="7">
    <source>
        <dbReference type="ARBA" id="ARBA00023054"/>
    </source>
</evidence>
<dbReference type="EMBL" id="JAPFFF010000005">
    <property type="protein sequence ID" value="KAK8890082.1"/>
    <property type="molecule type" value="Genomic_DNA"/>
</dbReference>
<gene>
    <name evidence="13" type="ORF">M9Y10_034841</name>
</gene>
<feature type="domain" description="AAA+ ATPase" evidence="12">
    <location>
        <begin position="1874"/>
        <end position="2001"/>
    </location>
</feature>
<dbReference type="InterPro" id="IPR035706">
    <property type="entry name" value="AAA_9"/>
</dbReference>
<dbReference type="Gene3D" id="3.10.490.20">
    <property type="match status" value="1"/>
</dbReference>
<evidence type="ECO:0000256" key="10">
    <source>
        <dbReference type="SAM" id="Coils"/>
    </source>
</evidence>
<dbReference type="Gene3D" id="3.40.50.300">
    <property type="entry name" value="P-loop containing nucleotide triphosphate hydrolases"/>
    <property type="match status" value="5"/>
</dbReference>
<feature type="compositionally biased region" description="Polar residues" evidence="11">
    <location>
        <begin position="114"/>
        <end position="128"/>
    </location>
</feature>
<dbReference type="InterPro" id="IPR043157">
    <property type="entry name" value="Dynein_AAA1S"/>
</dbReference>
<dbReference type="InterPro" id="IPR042228">
    <property type="entry name" value="Dynein_linker_3"/>
</dbReference>
<dbReference type="InterPro" id="IPR003593">
    <property type="entry name" value="AAA+_ATPase"/>
</dbReference>
<dbReference type="Gene3D" id="1.20.920.30">
    <property type="match status" value="1"/>
</dbReference>
<dbReference type="Proteomes" id="UP001470230">
    <property type="component" value="Unassembled WGS sequence"/>
</dbReference>
<dbReference type="Gene3D" id="1.20.140.100">
    <property type="entry name" value="Dynein heavy chain, N-terminal domain 2"/>
    <property type="match status" value="1"/>
</dbReference>
<keyword evidence="14" id="KW-1185">Reference proteome</keyword>
<evidence type="ECO:0000256" key="2">
    <source>
        <dbReference type="ARBA" id="ARBA00022490"/>
    </source>
</evidence>
<evidence type="ECO:0000256" key="5">
    <source>
        <dbReference type="ARBA" id="ARBA00022840"/>
    </source>
</evidence>
<feature type="compositionally biased region" description="Low complexity" evidence="11">
    <location>
        <begin position="508"/>
        <end position="548"/>
    </location>
</feature>
<feature type="compositionally biased region" description="Basic and acidic residues" evidence="11">
    <location>
        <begin position="1"/>
        <end position="10"/>
    </location>
</feature>
<dbReference type="Gene3D" id="1.10.8.720">
    <property type="entry name" value="Region D6 of dynein motor"/>
    <property type="match status" value="1"/>
</dbReference>
<dbReference type="Gene3D" id="1.20.58.1120">
    <property type="match status" value="1"/>
</dbReference>
<dbReference type="InterPro" id="IPR027417">
    <property type="entry name" value="P-loop_NTPase"/>
</dbReference>
<evidence type="ECO:0000259" key="12">
    <source>
        <dbReference type="SMART" id="SM00382"/>
    </source>
</evidence>
<dbReference type="Gene3D" id="1.10.8.1220">
    <property type="match status" value="1"/>
</dbReference>
<feature type="coiled-coil region" evidence="10">
    <location>
        <begin position="2792"/>
        <end position="2819"/>
    </location>
</feature>
<dbReference type="Pfam" id="PF18199">
    <property type="entry name" value="Dynein_C"/>
    <property type="match status" value="1"/>
</dbReference>
<dbReference type="Pfam" id="PF22597">
    <property type="entry name" value="DYN_lid"/>
    <property type="match status" value="1"/>
</dbReference>
<dbReference type="SUPFAM" id="SSF52540">
    <property type="entry name" value="P-loop containing nucleoside triphosphate hydrolases"/>
    <property type="match status" value="4"/>
</dbReference>
<dbReference type="InterPro" id="IPR024743">
    <property type="entry name" value="Dynein_HC_stalk"/>
</dbReference>
<dbReference type="InterPro" id="IPR043160">
    <property type="entry name" value="Dynein_C_barrel"/>
</dbReference>
<evidence type="ECO:0000256" key="9">
    <source>
        <dbReference type="ARBA" id="ARBA00023212"/>
    </source>
</evidence>
<evidence type="ECO:0000256" key="11">
    <source>
        <dbReference type="SAM" id="MobiDB-lite"/>
    </source>
</evidence>
<dbReference type="Pfam" id="PF18198">
    <property type="entry name" value="AAA_lid_11"/>
    <property type="match status" value="1"/>
</dbReference>
<evidence type="ECO:0000313" key="14">
    <source>
        <dbReference type="Proteomes" id="UP001470230"/>
    </source>
</evidence>
<reference evidence="13 14" key="1">
    <citation type="submission" date="2024-04" db="EMBL/GenBank/DDBJ databases">
        <title>Tritrichomonas musculus Genome.</title>
        <authorList>
            <person name="Alves-Ferreira E."/>
            <person name="Grigg M."/>
            <person name="Lorenzi H."/>
            <person name="Galac M."/>
        </authorList>
    </citation>
    <scope>NUCLEOTIDE SEQUENCE [LARGE SCALE GENOMIC DNA]</scope>
    <source>
        <strain evidence="13 14">EAF2021</strain>
    </source>
</reference>
<feature type="coiled-coil region" evidence="10">
    <location>
        <begin position="1470"/>
        <end position="1497"/>
    </location>
</feature>
<feature type="compositionally biased region" description="Polar residues" evidence="11">
    <location>
        <begin position="87"/>
        <end position="97"/>
    </location>
</feature>
<evidence type="ECO:0000256" key="6">
    <source>
        <dbReference type="ARBA" id="ARBA00023017"/>
    </source>
</evidence>
<dbReference type="Gene3D" id="1.10.8.710">
    <property type="match status" value="1"/>
</dbReference>
<keyword evidence="5" id="KW-0067">ATP-binding</keyword>
<dbReference type="InterPro" id="IPR035699">
    <property type="entry name" value="AAA_6"/>
</dbReference>
<dbReference type="Pfam" id="PF12774">
    <property type="entry name" value="AAA_6"/>
    <property type="match status" value="1"/>
</dbReference>
<dbReference type="InterPro" id="IPR054354">
    <property type="entry name" value="DYNC2H1-like_lid"/>
</dbReference>
<dbReference type="SMART" id="SM00382">
    <property type="entry name" value="AAA"/>
    <property type="match status" value="3"/>
</dbReference>
<feature type="coiled-coil region" evidence="10">
    <location>
        <begin position="3003"/>
        <end position="3072"/>
    </location>
</feature>
<dbReference type="InterPro" id="IPR004273">
    <property type="entry name" value="Dynein_heavy_D6_P-loop"/>
</dbReference>
<sequence>MSNKEGEKLRNRLYMPQNAQKKSHVLRPKNPAQISPSLRQNQRKLDINDQSQLLSPIGKAPSRPMTAAAGNFSSSLRSNNILNQSRPITPKFSNTLPHSLYESPDSSIDEENSYLKSRTSLNTPTSPVRTAKPRLKQPAFVPHDKSPFSQSEVKSPPIQKPTITFVNTNAASNSITFLTQGTSVKVQTQDTPQPDDSIDIKANENISTESDMKVIIKKSVPPPFIPTEIPNLPIPEPVFRLKKSNLLMQNEDDFESFKNDPIYTAGISDDLWNNKHLIFYYIRLIRQNRLNQEFLYFFSTPPTHREPENYYFLRIASPRDVDIKNPSCMYYTLSADGITSYSEDHKCEFVALEKWIRECDFFLKTKRIKFFNRYSMWRSFNLLQSVTRTHLITTSRESLSNTLFPVDSLLRSAILDLQRCFDELLKLSLVDCKAAQTLTLKQFIDRQYEHEEEMSVQLNELLEKARKSIIHACDLTYEATGTSQNEIKNEKDTNKTILQQLKERQQKKLQQQAQAQSLNQQNQSQSGSNQQQESTSNQGQSGSNVAASSGGGTTSTPHNRSELTSPTKRRRNEQVSDRLKPPTRPKVGGRTTLQKKLKNQTTKKKIISSGEMMVYTQLATQRFCTMKLSRFIRLCDYMLIHTLNSFIVSSCKKLVDFLEPRGNASGGDITRLSTEMIVEDEKLCFSPSKEEMIDQITKIWDFLVSKIESIQTFSVNQSLTQYSKSYNWQEEAVPLTVIMAKDEQYQTLLKETRNRIELAFNLSFEKIQNYNVYLEAYIRNTNFDVHKVQEQDPPASFYGESIDNYKEEIKKMDALERSVQVHMLLIQLNSFCDMIRPSPRRCLDQLNVLIPCIAENKVNKIIDAVTEALSILHEDPQDIHVFVNQFEFRKKLNNELENIRKSYKNATDFYTLIDKNRITALDEAVQNYRSLNTIITNLESLVMQMNEEEESKIKKWTPSLSNLLQNLRKDILDLQVSTAREDVMSEKSNPDVIIKFLKEKQKELKEMTERTEQVQRYQRVFQMKVSPIDELTDVTTNLNLKFLLWSSYKEWKEKTEEWLPTPFKSMNVDQFGEDLQKFVRITAQLSSGLPDHPLTPIFKHDVMQFNGILPVIVAMSNKCLNSSHWTKIEGITGLTQLEETNYPLNYLMEKQVQQFVEPIESISNDASNEATLRTMLKDIESRWDTIELTMILHKDLKEFYIVGDLEDIIAQLEETQVQLSTIRSSRFVGPIKSQVDDLSKSMNMLAKCLDYITTFQIAFNSLTKVFSSGDIQQQLSSATAELNSIERQFKLWTSNAHDILKCFKLCANHKAVEMFEEWIRKIENIQKALEEFLQKKRTAFPRFYFLSNENLLKIFAEARNPKAVQPFLPKLFDGIHTLEFSLSGQDIISMSSVEGEKVMLTHCQSIGAIEAWMKNLERCMKLSLHRVLKEGKSEFFSLSRKDWLQKYQAQVITVYSQINFSLLVEDALKTNKIDESLQELRSQMENELSELADIVRLPLSKHLRSGIVSLITLEVHSRDIVSELISSHCTGVNDFEWIKRLRYYWDVEANRVKICQANATIMYGYEYLGATSRLVVTPLTERCYLTLTSALQFFLGGSPAGPAGTGKTETVKDLAKAVGNFCVVFNCSDAVTVIQMESFFSGLAQTGAWACFDEFNRINSEVLSVIAEQVYTVQQAVAAGLQTFQFCGQSIELNPRCGVFITMNPGYAGRTELPDNLKSLFRPISMMVPDYAMIAEVVLYSEGFNTAKPLAQKVTQLYKLSSEMLSQQSHYDFGMRALKSVLVMAGGSKRRSPDLSEDIILIRAMRDSNISKLLADDAKLFDAIIGDLFPGVVFENESFEELTDAIIKAIEKRELQHSDFMIQKTIQLYQTIHIRHGVMLVGPTGGGKTTSRNLLADSIAILGTPVEQKEINPKAVTLPDLYGAYNLVTGDWKNGLVGKMFSEMAEADKEKQEWIIFDGPVDALWIENMNTVLDDNKLLSLANSDRIKMTDMMHLLFEVGDLVQASPATVSRCGMVYYQPEDLGWRPLVNSWISKQPEIVREIFQANFESTFDAAVESMREQCKTVVTPLIWNIATSLTKLVDALAASQEIDFEKVPSDQIERVVHHIFAYALAWSFGGVITEETRSDFDTFLREMFERKINYPPRKTLFDYSLDAKESRFNLWSDMVENESVSSSSSSSIIPTSDTIRFSNILQILIQQKRPVLFLGESGCGKTSIIQNTLQSMMQTTASIFFTLSARTSERQIQDLIEAKMLQKRKTLFGPPEGKSSVLVIDDFNLPRPDQYWSQPPIEILRMIINNKGLYNRDELYWYDIEDLTIVGGGIEQGHVTPRFTSRFTILSLPAPSDQVLIRIFSEILNQFLKEFVDIVSAMSELIVRASVTFYRKIKQELLPTPSRSHYTFNLRDLSRVVKGILLTNKNSLSDQTSFIKLWFHESLRVFGDRLIDDKDRSSMISTLYDTAKTVLRLKEDISFYFNDELPMMWTDVLKGYGDSTTKSYQEVTSFKQVTAAMKSFADMYKTPVVMFKEAIEHTLRIVRVMRQPSGHMLLVGMGGTGKRTSARFAAFVSEIEIFEPQPTKDYKLIDFRNDLKVLFKAAGVQNRKIMFLLTDEQIVDESFLEDINNVLNTGDVPGLFETEEFDQMINDLLVPQMKKAGESLAYDSLCRKFTSNVMSNLHVVLALSPVGGRFRDRCRIFPSLVSCCTIDWFEPWPSEALHTVAHEFLEKMDLSRFGDVKPTLAEIARFAHTLVSEEATNFQNELSRVYYVTPAVYIEFFNLFTSLLAKRTSEFNVRKEQLEKGVEKLTETNEKVTEMEAELQDLKPLLQKKAVETNKLMDKLKIDREKVNEAHRQILSEEEVVKQVRQEAKVLARDAQDDLDNALPLLHAALSAVEDLKNRKSDLAVVKTFTKPPQLVVEVMEAVCLLCGKNPDWTSAKQLLAQTDFFNKLLDVHNQPIPEATLVKIRQMAADPRFELKKVIGVSESAACLFKWVTAIEKFVTENQRIEPKKRRRDEAQATLDEAEKKLKAKQDELQLISSQLASLQKQYEDSVAQQKELSQKIEQCEYRLKNASQLTTALDSERVRWTDNLSELSVEEKCLLGDTLLIALHVAYIGPFSYPYRQRIITQLVNKCHELEVTITPDFSLENVAATPLMLREWQVCGLPQDALSRQNGVLVTSTRRWPLLIDPQGQGRNWLIESGNIQVVRCTDNNYTRVIENAIFAGSLVLVEDVEETLDSGLQFIINPKFRKQGGRLEISVGDKWISYHQQFKLFLTTKLNNPQFLPDVFIQLSVINFTVTHEGLEEQLLSDVVLHEMPDLEKQRSELIVTIAKDQKTLSDLMSQILHLLFSSKGNILDNEELIATLQEAKETSIQVTQRLEEAEKTEVEIISKREVYRKVATRGSILYFVVLELPGIDSMYQYSLEFFKRIFKNVLDTSKRSSDNVEDQCEIFINDLTYAVFSNVSRGLFANHREVFSFLIATSLLRSTNEITPEKWTLFLRGPPEVSDLSKFDERNDDIEERIWMKCCSLSECSKDFPCFAGIHSHINANYNQWRSFIEDSGINIPSPYSTSCSLFDKMIIASCISRRKIVSLSRILVRSVLGEMFTMQSEVDLTSPYQDTSKDTPLLFILSQGADPRDSLERLAQKFGFSKKLTILSLGQGRGPTASKLIKTAKLSGYWVYLQNCHLCPSFLPTLEQKIQKMARTTNKISDNFRLILSSMPTEIFPVSILRNSVKVTSEPPRGIQPNVQLLMNTISSEQWESCLSKNRPWKKLLFGISLFQATIQERKRYGALGFNKIYEWNTSDFSIATKILNCYLTLNDDTPWDAIRQMIGDVVYGGRVTDDWDRRCMNALLDKFINQRVLNDGVCFDSDKKYQQINVISYDQLQEHIQQFPNEDSPSIFGFHPSALNALQLQESNQMMKWIIGVQPKESHSNATTKDDEIVLQIAEELSSMIPTEISTKHANQSLFEQNSYDKDDRQNSLTVVLFQEVERYNKLIKVIQKSLKEVSQAIRGEVVMSIDISEVYFSLVNKEVPNGWKEYSYPSVKPLNSWFKDLKDRINFIENWIKKGEPNVFWFPGFFFPQSFLTAVLQNHSRKHSVPIDKLSFEAKIIYQEVESIAHPADDGAFIYGLFFDGAIFDVKLKSLQDINSNTIYNKCPIIQIIPRENFIHPFDDYKCPVYRTSERAGVLSTTGLSTNFVVSLNIPTIEEPNKWTLRGTALLLSTPY</sequence>
<dbReference type="Gene3D" id="3.20.180.20">
    <property type="entry name" value="Dynein heavy chain, N-terminal domain 2"/>
    <property type="match status" value="1"/>
</dbReference>
<dbReference type="Pfam" id="PF08393">
    <property type="entry name" value="DHC_N2"/>
    <property type="match status" value="1"/>
</dbReference>
<dbReference type="Pfam" id="PF12775">
    <property type="entry name" value="AAA_7"/>
    <property type="match status" value="1"/>
</dbReference>
<dbReference type="Gene3D" id="6.10.140.1060">
    <property type="match status" value="1"/>
</dbReference>
<dbReference type="Gene3D" id="1.20.1270.280">
    <property type="match status" value="1"/>
</dbReference>
<dbReference type="PANTHER" id="PTHR22878">
    <property type="entry name" value="DYNEIN HEAVY CHAIN 6, AXONEMAL-LIKE-RELATED"/>
    <property type="match status" value="1"/>
</dbReference>
<proteinExistence type="predicted"/>
<dbReference type="Pfam" id="PF03028">
    <property type="entry name" value="Dynein_heavy"/>
    <property type="match status" value="1"/>
</dbReference>
<dbReference type="Pfam" id="PF12781">
    <property type="entry name" value="AAA_9"/>
    <property type="match status" value="1"/>
</dbReference>
<dbReference type="InterPro" id="IPR042219">
    <property type="entry name" value="AAA_lid_11_sf"/>
</dbReference>
<dbReference type="Gene3D" id="1.10.287.2620">
    <property type="match status" value="1"/>
</dbReference>
<feature type="region of interest" description="Disordered" evidence="11">
    <location>
        <begin position="503"/>
        <end position="590"/>
    </location>
</feature>
<keyword evidence="9" id="KW-0206">Cytoskeleton</keyword>
<keyword evidence="4" id="KW-0547">Nucleotide-binding</keyword>
<keyword evidence="7 10" id="KW-0175">Coiled coil</keyword>
<dbReference type="Pfam" id="PF12780">
    <property type="entry name" value="AAA_8"/>
    <property type="match status" value="1"/>
</dbReference>
<name>A0ABR2KGX5_9EUKA</name>
<keyword evidence="2" id="KW-0963">Cytoplasm</keyword>
<feature type="domain" description="AAA+ ATPase" evidence="12">
    <location>
        <begin position="2200"/>
        <end position="2387"/>
    </location>
</feature>
<evidence type="ECO:0000256" key="8">
    <source>
        <dbReference type="ARBA" id="ARBA00023175"/>
    </source>
</evidence>
<dbReference type="InterPro" id="IPR024317">
    <property type="entry name" value="Dynein_heavy_chain_D4_dom"/>
</dbReference>
<dbReference type="InterPro" id="IPR041658">
    <property type="entry name" value="AAA_lid_11"/>
</dbReference>
<dbReference type="InterPro" id="IPR026983">
    <property type="entry name" value="DHC"/>
</dbReference>
<protein>
    <recommendedName>
        <fullName evidence="12">AAA+ ATPase domain-containing protein</fullName>
    </recommendedName>
</protein>
<keyword evidence="6" id="KW-0243">Dynein</keyword>
<comment type="caution">
    <text evidence="13">The sequence shown here is derived from an EMBL/GenBank/DDBJ whole genome shotgun (WGS) entry which is preliminary data.</text>
</comment>
<accession>A0ABR2KGX5</accession>
<dbReference type="InterPro" id="IPR013602">
    <property type="entry name" value="Dynein_heavy_linker"/>
</dbReference>
<evidence type="ECO:0000256" key="1">
    <source>
        <dbReference type="ARBA" id="ARBA00004245"/>
    </source>
</evidence>
<organism evidence="13 14">
    <name type="scientific">Tritrichomonas musculus</name>
    <dbReference type="NCBI Taxonomy" id="1915356"/>
    <lineage>
        <taxon>Eukaryota</taxon>
        <taxon>Metamonada</taxon>
        <taxon>Parabasalia</taxon>
        <taxon>Tritrichomonadida</taxon>
        <taxon>Tritrichomonadidae</taxon>
        <taxon>Tritrichomonas</taxon>
    </lineage>
</organism>